<dbReference type="AlphaFoldDB" id="A0A0C2EDS4"/>
<accession>A0A0C2EDS4</accession>
<name>A0A0C2EDS4_9PSED</name>
<sequence length="79" mass="8390">MSMSAPQLSAFQAMGGFTPQQSTTLLIGLVLACALIFAAWALVTGYRGWASGQLSQGKFAGLTAKVLLIYLLLTFLLLH</sequence>
<feature type="transmembrane region" description="Helical" evidence="1">
    <location>
        <begin position="59"/>
        <end position="78"/>
    </location>
</feature>
<protein>
    <recommendedName>
        <fullName evidence="4">Integrating conjugative element protein</fullName>
    </recommendedName>
</protein>
<comment type="caution">
    <text evidence="2">The sequence shown here is derived from an EMBL/GenBank/DDBJ whole genome shotgun (WGS) entry which is preliminary data.</text>
</comment>
<dbReference type="RefSeq" id="WP_052451129.1">
    <property type="nucleotide sequence ID" value="NZ_JXDG01000022.1"/>
</dbReference>
<feature type="transmembrane region" description="Helical" evidence="1">
    <location>
        <begin position="25"/>
        <end position="47"/>
    </location>
</feature>
<dbReference type="EMBL" id="JXDG01000022">
    <property type="protein sequence ID" value="KIH84084.1"/>
    <property type="molecule type" value="Genomic_DNA"/>
</dbReference>
<evidence type="ECO:0008006" key="4">
    <source>
        <dbReference type="Google" id="ProtNLM"/>
    </source>
</evidence>
<evidence type="ECO:0000256" key="1">
    <source>
        <dbReference type="SAM" id="Phobius"/>
    </source>
</evidence>
<keyword evidence="1" id="KW-0472">Membrane</keyword>
<dbReference type="Proteomes" id="UP000031535">
    <property type="component" value="Unassembled WGS sequence"/>
</dbReference>
<dbReference type="NCBIfam" id="TIGR03758">
    <property type="entry name" value="conj_TIGR03758"/>
    <property type="match status" value="1"/>
</dbReference>
<keyword evidence="1" id="KW-0812">Transmembrane</keyword>
<reference evidence="2 3" key="1">
    <citation type="submission" date="2015-01" db="EMBL/GenBank/DDBJ databases">
        <title>Complete genome of Pseudomonas batumici UCM B-321 producer of the batumin antibiotic with strong antistaphilococcal and potential anticancer activity.</title>
        <authorList>
            <person name="Klochko V.V."/>
            <person name="Zelena L.B."/>
            <person name="Elena K.A."/>
            <person name="Reva O.N."/>
        </authorList>
    </citation>
    <scope>NUCLEOTIDE SEQUENCE [LARGE SCALE GENOMIC DNA]</scope>
    <source>
        <strain evidence="2 3">UCM B-321</strain>
    </source>
</reference>
<dbReference type="PATRIC" id="fig|226910.6.peg.2072"/>
<evidence type="ECO:0000313" key="3">
    <source>
        <dbReference type="Proteomes" id="UP000031535"/>
    </source>
</evidence>
<organism evidence="2 3">
    <name type="scientific">Pseudomonas batumici</name>
    <dbReference type="NCBI Taxonomy" id="226910"/>
    <lineage>
        <taxon>Bacteria</taxon>
        <taxon>Pseudomonadati</taxon>
        <taxon>Pseudomonadota</taxon>
        <taxon>Gammaproteobacteria</taxon>
        <taxon>Pseudomonadales</taxon>
        <taxon>Pseudomonadaceae</taxon>
        <taxon>Pseudomonas</taxon>
    </lineage>
</organism>
<dbReference type="InterPro" id="IPR021676">
    <property type="entry name" value="DUF3262"/>
</dbReference>
<gene>
    <name evidence="2" type="ORF">UCMB321_2084</name>
</gene>
<dbReference type="OrthoDB" id="6905768at2"/>
<evidence type="ECO:0000313" key="2">
    <source>
        <dbReference type="EMBL" id="KIH84084.1"/>
    </source>
</evidence>
<proteinExistence type="predicted"/>
<dbReference type="STRING" id="226910.UCMB321_2084"/>
<keyword evidence="1" id="KW-1133">Transmembrane helix</keyword>
<dbReference type="Pfam" id="PF11660">
    <property type="entry name" value="DUF3262"/>
    <property type="match status" value="1"/>
</dbReference>
<keyword evidence="3" id="KW-1185">Reference proteome</keyword>